<dbReference type="GO" id="GO:0005524">
    <property type="term" value="F:ATP binding"/>
    <property type="evidence" value="ECO:0007669"/>
    <property type="project" value="UniProtKB-UniRule"/>
</dbReference>
<gene>
    <name evidence="13" type="ORF">H8K32_11250</name>
</gene>
<reference evidence="13" key="1">
    <citation type="submission" date="2020-08" db="EMBL/GenBank/DDBJ databases">
        <title>Novel species isolated from subtropical streams in China.</title>
        <authorList>
            <person name="Lu H."/>
        </authorList>
    </citation>
    <scope>NUCLEOTIDE SEQUENCE</scope>
    <source>
        <strain evidence="13">KACC 12607</strain>
    </source>
</reference>
<dbReference type="PRINTS" id="PR00119">
    <property type="entry name" value="CATATPASE"/>
</dbReference>
<dbReference type="InterPro" id="IPR001757">
    <property type="entry name" value="P_typ_ATPase"/>
</dbReference>
<dbReference type="InterPro" id="IPR012348">
    <property type="entry name" value="RNR-like"/>
</dbReference>
<evidence type="ECO:0000259" key="12">
    <source>
        <dbReference type="SMART" id="SM00746"/>
    </source>
</evidence>
<dbReference type="InterPro" id="IPR009078">
    <property type="entry name" value="Ferritin-like_SF"/>
</dbReference>
<proteinExistence type="inferred from homology"/>
<feature type="transmembrane region" description="Helical" evidence="11">
    <location>
        <begin position="830"/>
        <end position="852"/>
    </location>
</feature>
<dbReference type="NCBIfam" id="TIGR01494">
    <property type="entry name" value="ATPase_P-type"/>
    <property type="match status" value="1"/>
</dbReference>
<dbReference type="GO" id="GO:0005507">
    <property type="term" value="F:copper ion binding"/>
    <property type="evidence" value="ECO:0007669"/>
    <property type="project" value="TreeGrafter"/>
</dbReference>
<keyword evidence="14" id="KW-1185">Reference proteome</keyword>
<dbReference type="EMBL" id="JACOFV010000009">
    <property type="protein sequence ID" value="MBC3862679.1"/>
    <property type="molecule type" value="Genomic_DNA"/>
</dbReference>
<accession>A0A923KQ28</accession>
<evidence type="ECO:0000256" key="6">
    <source>
        <dbReference type="ARBA" id="ARBA00022741"/>
    </source>
</evidence>
<dbReference type="FunFam" id="2.70.150.10:FF:000020">
    <property type="entry name" value="Copper-exporting P-type ATPase A"/>
    <property type="match status" value="1"/>
</dbReference>
<feature type="transmembrane region" description="Helical" evidence="11">
    <location>
        <begin position="227"/>
        <end position="247"/>
    </location>
</feature>
<feature type="transmembrane region" description="Helical" evidence="11">
    <location>
        <begin position="858"/>
        <end position="877"/>
    </location>
</feature>
<evidence type="ECO:0000313" key="14">
    <source>
        <dbReference type="Proteomes" id="UP000634011"/>
    </source>
</evidence>
<feature type="domain" description="TRASH" evidence="12">
    <location>
        <begin position="48"/>
        <end position="85"/>
    </location>
</feature>
<evidence type="ECO:0000256" key="1">
    <source>
        <dbReference type="ARBA" id="ARBA00004651"/>
    </source>
</evidence>
<dbReference type="Pfam" id="PF19335">
    <property type="entry name" value="HMBD"/>
    <property type="match status" value="1"/>
</dbReference>
<evidence type="ECO:0000256" key="7">
    <source>
        <dbReference type="ARBA" id="ARBA00022840"/>
    </source>
</evidence>
<comment type="subcellular location">
    <subcellularLocation>
        <location evidence="1">Cell membrane</location>
        <topology evidence="1">Multi-pass membrane protein</topology>
    </subcellularLocation>
</comment>
<keyword evidence="10 11" id="KW-0472">Membrane</keyword>
<dbReference type="GO" id="GO:0060003">
    <property type="term" value="P:copper ion export"/>
    <property type="evidence" value="ECO:0007669"/>
    <property type="project" value="UniProtKB-ARBA"/>
</dbReference>
<dbReference type="InterPro" id="IPR023299">
    <property type="entry name" value="ATPase_P-typ_cyto_dom_N"/>
</dbReference>
<dbReference type="SUPFAM" id="SSF81665">
    <property type="entry name" value="Calcium ATPase, transmembrane domain M"/>
    <property type="match status" value="1"/>
</dbReference>
<dbReference type="Pfam" id="PF00702">
    <property type="entry name" value="Hydrolase"/>
    <property type="match status" value="1"/>
</dbReference>
<feature type="transmembrane region" description="Helical" evidence="11">
    <location>
        <begin position="482"/>
        <end position="504"/>
    </location>
</feature>
<dbReference type="SFLD" id="SFLDS00003">
    <property type="entry name" value="Haloacid_Dehalogenase"/>
    <property type="match status" value="1"/>
</dbReference>
<feature type="domain" description="TRASH" evidence="12">
    <location>
        <begin position="123"/>
        <end position="160"/>
    </location>
</feature>
<dbReference type="PRINTS" id="PR00943">
    <property type="entry name" value="CUATPASE"/>
</dbReference>
<dbReference type="Pfam" id="PF00122">
    <property type="entry name" value="E1-E2_ATPase"/>
    <property type="match status" value="1"/>
</dbReference>
<dbReference type="GO" id="GO:0055070">
    <property type="term" value="P:copper ion homeostasis"/>
    <property type="evidence" value="ECO:0007669"/>
    <property type="project" value="TreeGrafter"/>
</dbReference>
<feature type="transmembrane region" description="Helical" evidence="11">
    <location>
        <begin position="325"/>
        <end position="347"/>
    </location>
</feature>
<dbReference type="PANTHER" id="PTHR43520:SF8">
    <property type="entry name" value="P-TYPE CU(+) TRANSPORTER"/>
    <property type="match status" value="1"/>
</dbReference>
<organism evidence="13 14">
    <name type="scientific">Undibacterium jejuense</name>
    <dbReference type="NCBI Taxonomy" id="1344949"/>
    <lineage>
        <taxon>Bacteria</taxon>
        <taxon>Pseudomonadati</taxon>
        <taxon>Pseudomonadota</taxon>
        <taxon>Betaproteobacteria</taxon>
        <taxon>Burkholderiales</taxon>
        <taxon>Oxalobacteraceae</taxon>
        <taxon>Undibacterium</taxon>
    </lineage>
</organism>
<dbReference type="Gene3D" id="2.70.150.10">
    <property type="entry name" value="Calcium-transporting ATPase, cytoplasmic transduction domain A"/>
    <property type="match status" value="1"/>
</dbReference>
<name>A0A923KQ28_9BURK</name>
<evidence type="ECO:0000256" key="8">
    <source>
        <dbReference type="ARBA" id="ARBA00022967"/>
    </source>
</evidence>
<dbReference type="SMART" id="SM00746">
    <property type="entry name" value="TRASH"/>
    <property type="match status" value="2"/>
</dbReference>
<dbReference type="SUPFAM" id="SSF56784">
    <property type="entry name" value="HAD-like"/>
    <property type="match status" value="1"/>
</dbReference>
<protein>
    <submittedName>
        <fullName evidence="13">Heavy metal translocating P-type ATPase</fullName>
    </submittedName>
</protein>
<dbReference type="InterPro" id="IPR007029">
    <property type="entry name" value="YHS_dom"/>
</dbReference>
<dbReference type="InterPro" id="IPR027256">
    <property type="entry name" value="P-typ_ATPase_IB"/>
</dbReference>
<dbReference type="InterPro" id="IPR011017">
    <property type="entry name" value="TRASH_dom"/>
</dbReference>
<dbReference type="Proteomes" id="UP000634011">
    <property type="component" value="Unassembled WGS sequence"/>
</dbReference>
<dbReference type="InterPro" id="IPR008250">
    <property type="entry name" value="ATPase_P-typ_transduc_dom_A_sf"/>
</dbReference>
<keyword evidence="6 11" id="KW-0547">Nucleotide-binding</keyword>
<comment type="caution">
    <text evidence="13">The sequence shown here is derived from an EMBL/GenBank/DDBJ whole genome shotgun (WGS) entry which is preliminary data.</text>
</comment>
<dbReference type="InterPro" id="IPR023214">
    <property type="entry name" value="HAD_sf"/>
</dbReference>
<comment type="similarity">
    <text evidence="2 11">Belongs to the cation transport ATPase (P-type) (TC 3.A.3) family. Type IB subfamily.</text>
</comment>
<feature type="transmembrane region" description="Helical" evidence="11">
    <location>
        <begin position="290"/>
        <end position="313"/>
    </location>
</feature>
<keyword evidence="5 11" id="KW-0479">Metal-binding</keyword>
<dbReference type="InterPro" id="IPR045800">
    <property type="entry name" value="HMBD"/>
</dbReference>
<keyword evidence="3 11" id="KW-1003">Cell membrane</keyword>
<dbReference type="SUPFAM" id="SSF81653">
    <property type="entry name" value="Calcium ATPase, transduction domain A"/>
    <property type="match status" value="1"/>
</dbReference>
<keyword evidence="7 11" id="KW-0067">ATP-binding</keyword>
<dbReference type="NCBIfam" id="TIGR01511">
    <property type="entry name" value="ATPase-IB1_Cu"/>
    <property type="match status" value="1"/>
</dbReference>
<dbReference type="InterPro" id="IPR059000">
    <property type="entry name" value="ATPase_P-type_domA"/>
</dbReference>
<evidence type="ECO:0000256" key="11">
    <source>
        <dbReference type="RuleBase" id="RU362081"/>
    </source>
</evidence>
<dbReference type="Pfam" id="PF04945">
    <property type="entry name" value="YHS"/>
    <property type="match status" value="2"/>
</dbReference>
<evidence type="ECO:0000256" key="10">
    <source>
        <dbReference type="ARBA" id="ARBA00023136"/>
    </source>
</evidence>
<dbReference type="Gene3D" id="3.40.50.1000">
    <property type="entry name" value="HAD superfamily/HAD-like"/>
    <property type="match status" value="1"/>
</dbReference>
<dbReference type="SUPFAM" id="SSF47240">
    <property type="entry name" value="Ferritin-like"/>
    <property type="match status" value="1"/>
</dbReference>
<dbReference type="InterPro" id="IPR036412">
    <property type="entry name" value="HAD-like_sf"/>
</dbReference>
<feature type="transmembrane region" description="Helical" evidence="11">
    <location>
        <begin position="510"/>
        <end position="533"/>
    </location>
</feature>
<evidence type="ECO:0000313" key="13">
    <source>
        <dbReference type="EMBL" id="MBC3862679.1"/>
    </source>
</evidence>
<dbReference type="InterPro" id="IPR023298">
    <property type="entry name" value="ATPase_P-typ_TM_dom_sf"/>
</dbReference>
<dbReference type="Gene3D" id="1.10.620.20">
    <property type="entry name" value="Ribonucleotide Reductase, subunit A"/>
    <property type="match status" value="2"/>
</dbReference>
<dbReference type="PANTHER" id="PTHR43520">
    <property type="entry name" value="ATP7, ISOFORM B"/>
    <property type="match status" value="1"/>
</dbReference>
<dbReference type="SFLD" id="SFLDG00002">
    <property type="entry name" value="C1.7:_P-type_atpase_like"/>
    <property type="match status" value="1"/>
</dbReference>
<dbReference type="CDD" id="cd02094">
    <property type="entry name" value="P-type_ATPase_Cu-like"/>
    <property type="match status" value="1"/>
</dbReference>
<sequence length="884" mass="94772">MICLKSSVVLRRSITVNKENTEHQHHANCCGNNNSATGMPIEEKKYQDPVCGMQVSKSAEKTARFQGIAYYFCSASCVQKFNVAPENYVKAKRVIGLGKIPATTTSPIAADRMQQDPKGAHKDPVCGMSVNEHSQHQTTHNGTRYYFCCASCLKKFDSDPAAWLNPSQRPAPKAVTKDTIFMCPMDPEIEQVGPGICPICGMALEPKEATAEEDNSELDDMRRRFKLSLLFSIPLLMISMGDMLPGISIHNFLGMPLFNWLQCALATPVVLWLGLPFFERALASFKSGHLNMFSLIGVGTGSAYVFSVFALLLPDGLPPAFKMHGMAPLYFEASAVIISLVLLGQVLELRARSQTNLALKALLGLTPTTAIRINKDGTEKEIAVADIVLGDILRIKPGAHIPVDGHVHEGHSYVDEAMLTGEPVAVEKNKYDALHAGSINQQGSLSMLAEKIGKDTLLAHIIAMVNQASRSRAPIQKLADRVAAWFVPAVIAVALIAFGIWAWIGPTPALANGLMAAVSVLIIACPCALGLATPMSITAGMGRGATEGVLIKDAEALELLEKIDTLVLDKTGTLTEGKPSVQQCVVTKGEDELKLMSVALAIEQRSEHPLAASIVNYIQNHYDLKQQASVLISDFKAISGKGVQATVTGETILLGNPALIVEAGIDFSSLQSQITALQANGQTVMLMANKQRVLALFAVSDKIKESSLAAVQQLQQQGIRLILLTGDNMPAAQVIAQQLHIGEVHADVLPADKFQFIQKLQEQGRLVAMAGDGINDAPALAQANVGIAMGTGTDIAMHSAHVVLVKGDLRGIAKARALSVATMKNIRQNLFFAFAYNFIGVPIAAGILYPWFGILLSPMIASAAMSLSSVSVISNALRLRAAKI</sequence>
<feature type="transmembrane region" description="Helical" evidence="11">
    <location>
        <begin position="259"/>
        <end position="278"/>
    </location>
</feature>
<evidence type="ECO:0000256" key="9">
    <source>
        <dbReference type="ARBA" id="ARBA00022989"/>
    </source>
</evidence>
<dbReference type="GO" id="GO:0005886">
    <property type="term" value="C:plasma membrane"/>
    <property type="evidence" value="ECO:0007669"/>
    <property type="project" value="UniProtKB-SubCell"/>
</dbReference>
<dbReference type="Gene3D" id="3.40.1110.10">
    <property type="entry name" value="Calcium-transporting ATPase, cytoplasmic domain N"/>
    <property type="match status" value="1"/>
</dbReference>
<evidence type="ECO:0000256" key="5">
    <source>
        <dbReference type="ARBA" id="ARBA00022723"/>
    </source>
</evidence>
<evidence type="ECO:0000256" key="2">
    <source>
        <dbReference type="ARBA" id="ARBA00006024"/>
    </source>
</evidence>
<evidence type="ECO:0000256" key="3">
    <source>
        <dbReference type="ARBA" id="ARBA00022475"/>
    </source>
</evidence>
<keyword evidence="4 11" id="KW-0812">Transmembrane</keyword>
<dbReference type="SFLD" id="SFLDF00027">
    <property type="entry name" value="p-type_atpase"/>
    <property type="match status" value="1"/>
</dbReference>
<dbReference type="InterPro" id="IPR044492">
    <property type="entry name" value="P_typ_ATPase_HD_dom"/>
</dbReference>
<dbReference type="AlphaFoldDB" id="A0A923KQ28"/>
<dbReference type="GO" id="GO:0043682">
    <property type="term" value="F:P-type divalent copper transporter activity"/>
    <property type="evidence" value="ECO:0007669"/>
    <property type="project" value="TreeGrafter"/>
</dbReference>
<keyword evidence="9 11" id="KW-1133">Transmembrane helix</keyword>
<evidence type="ECO:0000256" key="4">
    <source>
        <dbReference type="ARBA" id="ARBA00022692"/>
    </source>
</evidence>
<dbReference type="GO" id="GO:0016491">
    <property type="term" value="F:oxidoreductase activity"/>
    <property type="evidence" value="ECO:0007669"/>
    <property type="project" value="InterPro"/>
</dbReference>
<dbReference type="NCBIfam" id="TIGR01525">
    <property type="entry name" value="ATPase-IB_hvy"/>
    <property type="match status" value="1"/>
</dbReference>
<dbReference type="InterPro" id="IPR018303">
    <property type="entry name" value="ATPase_P-typ_P_site"/>
</dbReference>
<dbReference type="PROSITE" id="PS00154">
    <property type="entry name" value="ATPASE_E1_E2"/>
    <property type="match status" value="1"/>
</dbReference>
<keyword evidence="8" id="KW-1278">Translocase</keyword>
<dbReference type="GO" id="GO:0016887">
    <property type="term" value="F:ATP hydrolysis activity"/>
    <property type="evidence" value="ECO:0007669"/>
    <property type="project" value="InterPro"/>
</dbReference>